<evidence type="ECO:0000313" key="2">
    <source>
        <dbReference type="Proteomes" id="UP001059672"/>
    </source>
</evidence>
<gene>
    <name evidence="1" type="ORF">KDW96_04765</name>
</gene>
<protein>
    <submittedName>
        <fullName evidence="1">Uncharacterized protein</fullName>
    </submittedName>
</protein>
<proteinExistence type="predicted"/>
<dbReference type="Proteomes" id="UP001059672">
    <property type="component" value="Chromosome"/>
</dbReference>
<sequence>MTKTKGEVVHLYQRDPQAALERLNRITGLSFARWPESLLQSSTADAQAVQQTNELTARLGA</sequence>
<accession>A0ABY5H8I3</accession>
<keyword evidence="2" id="KW-1185">Reference proteome</keyword>
<dbReference type="RefSeq" id="WP_255839287.1">
    <property type="nucleotide sequence ID" value="NZ_CP073346.1"/>
</dbReference>
<evidence type="ECO:0000313" key="1">
    <source>
        <dbReference type="EMBL" id="UTW08638.1"/>
    </source>
</evidence>
<organism evidence="1 2">
    <name type="scientific">Pseudomonas benzenivorans</name>
    <dbReference type="NCBI Taxonomy" id="556533"/>
    <lineage>
        <taxon>Bacteria</taxon>
        <taxon>Pseudomonadati</taxon>
        <taxon>Pseudomonadota</taxon>
        <taxon>Gammaproteobacteria</taxon>
        <taxon>Pseudomonadales</taxon>
        <taxon>Pseudomonadaceae</taxon>
        <taxon>Pseudomonas</taxon>
    </lineage>
</organism>
<dbReference type="EMBL" id="CP073346">
    <property type="protein sequence ID" value="UTW08638.1"/>
    <property type="molecule type" value="Genomic_DNA"/>
</dbReference>
<reference evidence="1" key="1">
    <citation type="submission" date="2021-04" db="EMBL/GenBank/DDBJ databases">
        <title>Oceanospirillales bacteria with DddD are important DMSP degraders in coastal seawater.</title>
        <authorList>
            <person name="Liu J."/>
        </authorList>
    </citation>
    <scope>NUCLEOTIDE SEQUENCE</scope>
    <source>
        <strain evidence="1">D13-4</strain>
    </source>
</reference>
<name>A0ABY5H8I3_9PSED</name>